<reference evidence="2" key="1">
    <citation type="submission" date="2023-11" db="EMBL/GenBank/DDBJ databases">
        <title>Genome assemblies of two species of porcelain crab, Petrolisthes cinctipes and Petrolisthes manimaculis (Anomura: Porcellanidae).</title>
        <authorList>
            <person name="Angst P."/>
        </authorList>
    </citation>
    <scope>NUCLEOTIDE SEQUENCE</scope>
    <source>
        <strain evidence="2">PB745_02</strain>
        <tissue evidence="2">Gill</tissue>
    </source>
</reference>
<gene>
    <name evidence="2" type="ORF">Pmani_031949</name>
</gene>
<dbReference type="EMBL" id="JAWZYT010004067">
    <property type="protein sequence ID" value="KAK4295495.1"/>
    <property type="molecule type" value="Genomic_DNA"/>
</dbReference>
<proteinExistence type="predicted"/>
<feature type="region of interest" description="Disordered" evidence="1">
    <location>
        <begin position="1"/>
        <end position="34"/>
    </location>
</feature>
<comment type="caution">
    <text evidence="2">The sequence shown here is derived from an EMBL/GenBank/DDBJ whole genome shotgun (WGS) entry which is preliminary data.</text>
</comment>
<sequence>MNSEVFSLPHDLPTPLHSTPHTRHEAGGRGRQVEEDGRVVVEEKWMRKLYVVEERWRKLNGEGEVEEVIDGGVGEVEETRKWSRGGGSWVEEK</sequence>
<name>A0AAE1NUN7_9EUCA</name>
<evidence type="ECO:0000313" key="2">
    <source>
        <dbReference type="EMBL" id="KAK4295495.1"/>
    </source>
</evidence>
<accession>A0AAE1NUN7</accession>
<protein>
    <submittedName>
        <fullName evidence="2">Uncharacterized protein</fullName>
    </submittedName>
</protein>
<keyword evidence="3" id="KW-1185">Reference proteome</keyword>
<dbReference type="Proteomes" id="UP001292094">
    <property type="component" value="Unassembled WGS sequence"/>
</dbReference>
<dbReference type="AlphaFoldDB" id="A0AAE1NUN7"/>
<organism evidence="2 3">
    <name type="scientific">Petrolisthes manimaculis</name>
    <dbReference type="NCBI Taxonomy" id="1843537"/>
    <lineage>
        <taxon>Eukaryota</taxon>
        <taxon>Metazoa</taxon>
        <taxon>Ecdysozoa</taxon>
        <taxon>Arthropoda</taxon>
        <taxon>Crustacea</taxon>
        <taxon>Multicrustacea</taxon>
        <taxon>Malacostraca</taxon>
        <taxon>Eumalacostraca</taxon>
        <taxon>Eucarida</taxon>
        <taxon>Decapoda</taxon>
        <taxon>Pleocyemata</taxon>
        <taxon>Anomura</taxon>
        <taxon>Galatheoidea</taxon>
        <taxon>Porcellanidae</taxon>
        <taxon>Petrolisthes</taxon>
    </lineage>
</organism>
<evidence type="ECO:0000313" key="3">
    <source>
        <dbReference type="Proteomes" id="UP001292094"/>
    </source>
</evidence>
<feature type="compositionally biased region" description="Basic and acidic residues" evidence="1">
    <location>
        <begin position="22"/>
        <end position="34"/>
    </location>
</feature>
<evidence type="ECO:0000256" key="1">
    <source>
        <dbReference type="SAM" id="MobiDB-lite"/>
    </source>
</evidence>